<dbReference type="Proteomes" id="UP000824540">
    <property type="component" value="Unassembled WGS sequence"/>
</dbReference>
<gene>
    <name evidence="2" type="ORF">JZ751_029467</name>
</gene>
<organism evidence="2 3">
    <name type="scientific">Albula glossodonta</name>
    <name type="common">roundjaw bonefish</name>
    <dbReference type="NCBI Taxonomy" id="121402"/>
    <lineage>
        <taxon>Eukaryota</taxon>
        <taxon>Metazoa</taxon>
        <taxon>Chordata</taxon>
        <taxon>Craniata</taxon>
        <taxon>Vertebrata</taxon>
        <taxon>Euteleostomi</taxon>
        <taxon>Actinopterygii</taxon>
        <taxon>Neopterygii</taxon>
        <taxon>Teleostei</taxon>
        <taxon>Albuliformes</taxon>
        <taxon>Albulidae</taxon>
        <taxon>Albula</taxon>
    </lineage>
</organism>
<comment type="caution">
    <text evidence="2">The sequence shown here is derived from an EMBL/GenBank/DDBJ whole genome shotgun (WGS) entry which is preliminary data.</text>
</comment>
<name>A0A8T2P9D6_9TELE</name>
<dbReference type="AlphaFoldDB" id="A0A8T2P9D6"/>
<evidence type="ECO:0000313" key="3">
    <source>
        <dbReference type="Proteomes" id="UP000824540"/>
    </source>
</evidence>
<reference evidence="2" key="1">
    <citation type="thesis" date="2021" institute="BYU ScholarsArchive" country="Provo, UT, USA">
        <title>Applications of and Algorithms for Genome Assembly and Genomic Analyses with an Emphasis on Marine Teleosts.</title>
        <authorList>
            <person name="Pickett B.D."/>
        </authorList>
    </citation>
    <scope>NUCLEOTIDE SEQUENCE</scope>
    <source>
        <strain evidence="2">HI-2016</strain>
    </source>
</reference>
<evidence type="ECO:0000256" key="1">
    <source>
        <dbReference type="SAM" id="MobiDB-lite"/>
    </source>
</evidence>
<evidence type="ECO:0000313" key="2">
    <source>
        <dbReference type="EMBL" id="KAG9349145.1"/>
    </source>
</evidence>
<dbReference type="OrthoDB" id="8961608at2759"/>
<protein>
    <submittedName>
        <fullName evidence="2">Uncharacterized protein</fullName>
    </submittedName>
</protein>
<feature type="region of interest" description="Disordered" evidence="1">
    <location>
        <begin position="1"/>
        <end position="21"/>
    </location>
</feature>
<proteinExistence type="predicted"/>
<sequence length="60" mass="6715">MEIHYGRNGAAGRRFQKKSGCKPEGVDLCGAHVEWTTDKSSRKNVFQVGKFESCENPNTQ</sequence>
<accession>A0A8T2P9D6</accession>
<keyword evidence="3" id="KW-1185">Reference proteome</keyword>
<dbReference type="EMBL" id="JAFBMS010000010">
    <property type="protein sequence ID" value="KAG9349145.1"/>
    <property type="molecule type" value="Genomic_DNA"/>
</dbReference>